<evidence type="ECO:0000313" key="3">
    <source>
        <dbReference type="Proteomes" id="UP000679950"/>
    </source>
</evidence>
<dbReference type="SUPFAM" id="SSF47413">
    <property type="entry name" value="lambda repressor-like DNA-binding domains"/>
    <property type="match status" value="1"/>
</dbReference>
<dbReference type="Proteomes" id="UP000679950">
    <property type="component" value="Unassembled WGS sequence"/>
</dbReference>
<proteinExistence type="predicted"/>
<dbReference type="RefSeq" id="WP_212966427.1">
    <property type="nucleotide sequence ID" value="NZ_BORB01000019.1"/>
</dbReference>
<keyword evidence="3" id="KW-1185">Reference proteome</keyword>
<sequence>MTINERRIVLKLDEHIKRKGWQQKEFAELANLRPATVSQLVNNKYDRIQLTHLLAVMDALEITDFNDILTIVDEDLTKE</sequence>
<dbReference type="EMBL" id="BORB01000019">
    <property type="protein sequence ID" value="GIN58111.1"/>
    <property type="molecule type" value="Genomic_DNA"/>
</dbReference>
<reference evidence="2 3" key="1">
    <citation type="submission" date="2021-03" db="EMBL/GenBank/DDBJ databases">
        <title>Antimicrobial resistance genes in bacteria isolated from Japanese honey, and their potential for conferring macrolide and lincosamide resistance in the American foulbrood pathogen Paenibacillus larvae.</title>
        <authorList>
            <person name="Okamoto M."/>
            <person name="Kumagai M."/>
            <person name="Kanamori H."/>
            <person name="Takamatsu D."/>
        </authorList>
    </citation>
    <scope>NUCLEOTIDE SEQUENCE [LARGE SCALE GENOMIC DNA]</scope>
    <source>
        <strain evidence="2 3">J8TS2</strain>
    </source>
</reference>
<organism evidence="2 3">
    <name type="scientific">Lederbergia ruris</name>
    <dbReference type="NCBI Taxonomy" id="217495"/>
    <lineage>
        <taxon>Bacteria</taxon>
        <taxon>Bacillati</taxon>
        <taxon>Bacillota</taxon>
        <taxon>Bacilli</taxon>
        <taxon>Bacillales</taxon>
        <taxon>Bacillaceae</taxon>
        <taxon>Lederbergia</taxon>
    </lineage>
</organism>
<dbReference type="Gene3D" id="1.10.260.40">
    <property type="entry name" value="lambda repressor-like DNA-binding domains"/>
    <property type="match status" value="1"/>
</dbReference>
<protein>
    <recommendedName>
        <fullName evidence="1">HTH cro/C1-type domain-containing protein</fullName>
    </recommendedName>
</protein>
<evidence type="ECO:0000259" key="1">
    <source>
        <dbReference type="PROSITE" id="PS50943"/>
    </source>
</evidence>
<dbReference type="Pfam" id="PF13443">
    <property type="entry name" value="HTH_26"/>
    <property type="match status" value="1"/>
</dbReference>
<dbReference type="InterPro" id="IPR010982">
    <property type="entry name" value="Lambda_DNA-bd_dom_sf"/>
</dbReference>
<feature type="domain" description="HTH cro/C1-type" evidence="1">
    <location>
        <begin position="17"/>
        <end position="68"/>
    </location>
</feature>
<dbReference type="SMART" id="SM00530">
    <property type="entry name" value="HTH_XRE"/>
    <property type="match status" value="1"/>
</dbReference>
<dbReference type="PROSITE" id="PS50943">
    <property type="entry name" value="HTH_CROC1"/>
    <property type="match status" value="1"/>
</dbReference>
<name>A0ABQ4KKV0_9BACI</name>
<accession>A0ABQ4KKV0</accession>
<gene>
    <name evidence="2" type="ORF">J8TS2_24300</name>
</gene>
<comment type="caution">
    <text evidence="2">The sequence shown here is derived from an EMBL/GenBank/DDBJ whole genome shotgun (WGS) entry which is preliminary data.</text>
</comment>
<evidence type="ECO:0000313" key="2">
    <source>
        <dbReference type="EMBL" id="GIN58111.1"/>
    </source>
</evidence>
<dbReference type="CDD" id="cd00093">
    <property type="entry name" value="HTH_XRE"/>
    <property type="match status" value="1"/>
</dbReference>
<dbReference type="InterPro" id="IPR001387">
    <property type="entry name" value="Cro/C1-type_HTH"/>
</dbReference>